<sequence length="42" mass="4936">MRAAAINKITLIMIFFIVLMINIKLIMHCKTISLQMNRVQLF</sequence>
<protein>
    <submittedName>
        <fullName evidence="2">Uncharacterized protein</fullName>
    </submittedName>
</protein>
<dbReference type="AlphaFoldDB" id="K7Z5C8"/>
<reference evidence="2 3" key="1">
    <citation type="journal article" date="2012" name="Proc. Natl. Acad. Sci. U.S.A.">
        <title>Genome streamlining and chemical defense in a coral reef symbiosis.</title>
        <authorList>
            <person name="Kwan J.C."/>
            <person name="Donia M.S."/>
            <person name="Han A.W."/>
            <person name="Hirose E."/>
            <person name="Haygood M.G."/>
            <person name="Schmidt E.W."/>
        </authorList>
    </citation>
    <scope>NUCLEOTIDE SEQUENCE [LARGE SCALE GENOMIC DNA]</scope>
    <source>
        <strain evidence="2 3">L2</strain>
    </source>
</reference>
<organism evidence="2 3">
    <name type="scientific">Candidatus Endolissoclinum faulkneri L2</name>
    <dbReference type="NCBI Taxonomy" id="1193729"/>
    <lineage>
        <taxon>Bacteria</taxon>
        <taxon>Pseudomonadati</taxon>
        <taxon>Pseudomonadota</taxon>
        <taxon>Alphaproteobacteria</taxon>
        <taxon>Rhodospirillales</taxon>
        <taxon>Rhodospirillaceae</taxon>
        <taxon>Candidatus Endolissoclinum</taxon>
    </lineage>
</organism>
<evidence type="ECO:0000313" key="3">
    <source>
        <dbReference type="Proteomes" id="UP000010077"/>
    </source>
</evidence>
<keyword evidence="1" id="KW-0472">Membrane</keyword>
<keyword evidence="1" id="KW-1133">Transmembrane helix</keyword>
<dbReference type="KEGG" id="thal:A1OE_1075"/>
<keyword evidence="3" id="KW-1185">Reference proteome</keyword>
<feature type="transmembrane region" description="Helical" evidence="1">
    <location>
        <begin position="6"/>
        <end position="27"/>
    </location>
</feature>
<proteinExistence type="predicted"/>
<dbReference type="HOGENOM" id="CLU_3248762_0_0_5"/>
<evidence type="ECO:0000313" key="2">
    <source>
        <dbReference type="EMBL" id="AFX99253.1"/>
    </source>
</evidence>
<accession>K7Z5C8</accession>
<dbReference type="EMBL" id="CP003539">
    <property type="protein sequence ID" value="AFX99253.1"/>
    <property type="molecule type" value="Genomic_DNA"/>
</dbReference>
<keyword evidence="1" id="KW-0812">Transmembrane</keyword>
<name>K7Z5C8_9PROT</name>
<dbReference type="STRING" id="1193729.A1OE_1075"/>
<evidence type="ECO:0000256" key="1">
    <source>
        <dbReference type="SAM" id="Phobius"/>
    </source>
</evidence>
<gene>
    <name evidence="2" type="ORF">A1OE_1075</name>
</gene>
<dbReference type="Proteomes" id="UP000010077">
    <property type="component" value="Chromosome"/>
</dbReference>